<accession>A0ABM9DCX2</accession>
<name>A0ABM9DCX2_9BACT</name>
<dbReference type="Pfam" id="PF07309">
    <property type="entry name" value="FlaF"/>
    <property type="match status" value="1"/>
</dbReference>
<keyword evidence="1" id="KW-0969">Cilium</keyword>
<organism evidence="1 2">
    <name type="scientific">Trichlorobacter ammonificans</name>
    <dbReference type="NCBI Taxonomy" id="2916410"/>
    <lineage>
        <taxon>Bacteria</taxon>
        <taxon>Pseudomonadati</taxon>
        <taxon>Thermodesulfobacteriota</taxon>
        <taxon>Desulfuromonadia</taxon>
        <taxon>Geobacterales</taxon>
        <taxon>Geobacteraceae</taxon>
        <taxon>Trichlorobacter</taxon>
    </lineage>
</organism>
<reference evidence="1 2" key="1">
    <citation type="submission" date="2022-03" db="EMBL/GenBank/DDBJ databases">
        <authorList>
            <person name="Koch H."/>
        </authorList>
    </citation>
    <scope>NUCLEOTIDE SEQUENCE [LARGE SCALE GENOMIC DNA]</scope>
    <source>
        <strain evidence="1 2">G1</strain>
    </source>
</reference>
<dbReference type="NCBIfam" id="NF009435">
    <property type="entry name" value="PRK12794.1"/>
    <property type="match status" value="1"/>
</dbReference>
<dbReference type="InterPro" id="IPR010845">
    <property type="entry name" value="FlaF"/>
</dbReference>
<evidence type="ECO:0000313" key="2">
    <source>
        <dbReference type="Proteomes" id="UP001295463"/>
    </source>
</evidence>
<keyword evidence="2" id="KW-1185">Reference proteome</keyword>
<dbReference type="Proteomes" id="UP001295463">
    <property type="component" value="Chromosome"/>
</dbReference>
<keyword evidence="1" id="KW-0966">Cell projection</keyword>
<keyword evidence="1" id="KW-0282">Flagellum</keyword>
<proteinExistence type="predicted"/>
<gene>
    <name evidence="1" type="ORF">GEAMG1_2764</name>
</gene>
<evidence type="ECO:0000313" key="1">
    <source>
        <dbReference type="EMBL" id="CAH2032600.1"/>
    </source>
</evidence>
<dbReference type="EMBL" id="OW150024">
    <property type="protein sequence ID" value="CAH2032600.1"/>
    <property type="molecule type" value="Genomic_DNA"/>
</dbReference>
<sequence>MSNQYTAVYEQQGKEFLPPRELEASVLSKAAMKLKQCQDNWDSPQREKMLDEAIRYNQKVWSFFQSELSMPENPLPKNVREDLLNLSLFIDKRLFEVMAFPSDPHKLDIVININFNLAAGLRSAPPTP</sequence>
<dbReference type="RefSeq" id="WP_305733341.1">
    <property type="nucleotide sequence ID" value="NZ_OW150024.1"/>
</dbReference>
<protein>
    <submittedName>
        <fullName evidence="1">Flagellar FlaF family protein</fullName>
    </submittedName>
</protein>